<dbReference type="AlphaFoldDB" id="W4LTD4"/>
<accession>W4LTD4</accession>
<dbReference type="PANTHER" id="PTHR22911:SF137">
    <property type="entry name" value="SOLUTE CARRIER FAMILY 35 MEMBER G2-RELATED"/>
    <property type="match status" value="1"/>
</dbReference>
<proteinExistence type="predicted"/>
<feature type="transmembrane region" description="Helical" evidence="1">
    <location>
        <begin position="36"/>
        <end position="55"/>
    </location>
</feature>
<evidence type="ECO:0000259" key="2">
    <source>
        <dbReference type="Pfam" id="PF00892"/>
    </source>
</evidence>
<dbReference type="Gene3D" id="1.10.3730.20">
    <property type="match status" value="1"/>
</dbReference>
<evidence type="ECO:0000256" key="1">
    <source>
        <dbReference type="SAM" id="Phobius"/>
    </source>
</evidence>
<dbReference type="Proteomes" id="UP000019141">
    <property type="component" value="Unassembled WGS sequence"/>
</dbReference>
<dbReference type="GO" id="GO:0016020">
    <property type="term" value="C:membrane"/>
    <property type="evidence" value="ECO:0007669"/>
    <property type="project" value="InterPro"/>
</dbReference>
<name>W4LTD4_ENTF1</name>
<feature type="transmembrane region" description="Helical" evidence="1">
    <location>
        <begin position="151"/>
        <end position="172"/>
    </location>
</feature>
<feature type="transmembrane region" description="Helical" evidence="1">
    <location>
        <begin position="61"/>
        <end position="79"/>
    </location>
</feature>
<dbReference type="Pfam" id="PF00892">
    <property type="entry name" value="EamA"/>
    <property type="match status" value="2"/>
</dbReference>
<gene>
    <name evidence="3" type="ORF">ETSY1_07935</name>
</gene>
<comment type="caution">
    <text evidence="3">The sequence shown here is derived from an EMBL/GenBank/DDBJ whole genome shotgun (WGS) entry which is preliminary data.</text>
</comment>
<protein>
    <recommendedName>
        <fullName evidence="2">EamA domain-containing protein</fullName>
    </recommendedName>
</protein>
<feature type="transmembrane region" description="Helical" evidence="1">
    <location>
        <begin position="121"/>
        <end position="139"/>
    </location>
</feature>
<feature type="domain" description="EamA" evidence="2">
    <location>
        <begin position="152"/>
        <end position="284"/>
    </location>
</feature>
<keyword evidence="1" id="KW-0812">Transmembrane</keyword>
<dbReference type="HOGENOM" id="CLU_058789_1_0_7"/>
<keyword evidence="1" id="KW-1133">Transmembrane helix</keyword>
<dbReference type="SUPFAM" id="SSF103481">
    <property type="entry name" value="Multidrug resistance efflux transporter EmrE"/>
    <property type="match status" value="2"/>
</dbReference>
<keyword evidence="4" id="KW-1185">Reference proteome</keyword>
<dbReference type="PANTHER" id="PTHR22911">
    <property type="entry name" value="ACYL-MALONYL CONDENSING ENZYME-RELATED"/>
    <property type="match status" value="1"/>
</dbReference>
<feature type="domain" description="EamA" evidence="2">
    <location>
        <begin position="7"/>
        <end position="138"/>
    </location>
</feature>
<evidence type="ECO:0000313" key="3">
    <source>
        <dbReference type="EMBL" id="ETX01289.1"/>
    </source>
</evidence>
<feature type="transmembrane region" description="Helical" evidence="1">
    <location>
        <begin position="91"/>
        <end position="115"/>
    </location>
</feature>
<feature type="transmembrane region" description="Helical" evidence="1">
    <location>
        <begin position="178"/>
        <end position="200"/>
    </location>
</feature>
<feature type="transmembrane region" description="Helical" evidence="1">
    <location>
        <begin position="267"/>
        <end position="287"/>
    </location>
</feature>
<feature type="transmembrane region" description="Helical" evidence="1">
    <location>
        <begin position="240"/>
        <end position="260"/>
    </location>
</feature>
<reference evidence="3 4" key="1">
    <citation type="journal article" date="2014" name="Nature">
        <title>An environmental bacterial taxon with a large and distinct metabolic repertoire.</title>
        <authorList>
            <person name="Wilson M.C."/>
            <person name="Mori T."/>
            <person name="Ruckert C."/>
            <person name="Uria A.R."/>
            <person name="Helf M.J."/>
            <person name="Takada K."/>
            <person name="Gernert C."/>
            <person name="Steffens U.A."/>
            <person name="Heycke N."/>
            <person name="Schmitt S."/>
            <person name="Rinke C."/>
            <person name="Helfrich E.J."/>
            <person name="Brachmann A.O."/>
            <person name="Gurgui C."/>
            <person name="Wakimoto T."/>
            <person name="Kracht M."/>
            <person name="Crusemann M."/>
            <person name="Hentschel U."/>
            <person name="Abe I."/>
            <person name="Matsunaga S."/>
            <person name="Kalinowski J."/>
            <person name="Takeyama H."/>
            <person name="Piel J."/>
        </authorList>
    </citation>
    <scope>NUCLEOTIDE SEQUENCE [LARGE SCALE GENOMIC DNA]</scope>
    <source>
        <strain evidence="4">TSY1</strain>
    </source>
</reference>
<evidence type="ECO:0000313" key="4">
    <source>
        <dbReference type="Proteomes" id="UP000019141"/>
    </source>
</evidence>
<dbReference type="InterPro" id="IPR037185">
    <property type="entry name" value="EmrE-like"/>
</dbReference>
<feature type="transmembrane region" description="Helical" evidence="1">
    <location>
        <begin position="6"/>
        <end position="24"/>
    </location>
</feature>
<dbReference type="InterPro" id="IPR000620">
    <property type="entry name" value="EamA_dom"/>
</dbReference>
<organism evidence="3 4">
    <name type="scientific">Entotheonella factor</name>
    <dbReference type="NCBI Taxonomy" id="1429438"/>
    <lineage>
        <taxon>Bacteria</taxon>
        <taxon>Pseudomonadati</taxon>
        <taxon>Nitrospinota/Tectimicrobiota group</taxon>
        <taxon>Candidatus Tectimicrobiota</taxon>
        <taxon>Candidatus Entotheonellia</taxon>
        <taxon>Candidatus Entotheonellales</taxon>
        <taxon>Candidatus Entotheonellaceae</taxon>
        <taxon>Candidatus Entotheonella</taxon>
    </lineage>
</organism>
<feature type="transmembrane region" description="Helical" evidence="1">
    <location>
        <begin position="212"/>
        <end position="234"/>
    </location>
</feature>
<dbReference type="EMBL" id="AZHW01000249">
    <property type="protein sequence ID" value="ETX01289.1"/>
    <property type="molecule type" value="Genomic_DNA"/>
</dbReference>
<keyword evidence="1" id="KW-0472">Membrane</keyword>
<sequence>MPVDVYALLALLSAFFNGVSTILIRQGLQDSTTHTGYWINLVVGVAGLWLAVLLLTPGDVFSIRALPYFIAAGLIGTVGGRFTRFLAIDKVGASVASSIVNLNPFISAGLAIVLLGERVTLPVLAGTMIIVAGTILLSSSGRQVGFQLRHLIYPFTAASCFGTVAIIRKLGLSETGPIFGSAVNMTTALIAFTLFLWASGNRQAMRCRGPSLWYFIGAGVAENTGVCLLIVALSLGQVSLVVPLSGTSPLFVLPMTWLFLRHVETLTWRIIVGSILIVAGVVALTGWR</sequence>